<feature type="transmembrane region" description="Helical" evidence="1">
    <location>
        <begin position="12"/>
        <end position="36"/>
    </location>
</feature>
<evidence type="ECO:0000259" key="2">
    <source>
        <dbReference type="Pfam" id="PF18920"/>
    </source>
</evidence>
<feature type="domain" description="DUF5671" evidence="2">
    <location>
        <begin position="310"/>
        <end position="439"/>
    </location>
</feature>
<keyword evidence="1" id="KW-0472">Membrane</keyword>
<keyword evidence="1" id="KW-1133">Transmembrane helix</keyword>
<dbReference type="Proteomes" id="UP001500102">
    <property type="component" value="Unassembled WGS sequence"/>
</dbReference>
<feature type="transmembrane region" description="Helical" evidence="1">
    <location>
        <begin position="229"/>
        <end position="262"/>
    </location>
</feature>
<keyword evidence="1" id="KW-0812">Transmembrane</keyword>
<accession>A0ABP5LAQ4</accession>
<dbReference type="Pfam" id="PF18920">
    <property type="entry name" value="DUF5671"/>
    <property type="match status" value="3"/>
</dbReference>
<feature type="transmembrane region" description="Helical" evidence="1">
    <location>
        <begin position="48"/>
        <end position="70"/>
    </location>
</feature>
<evidence type="ECO:0000256" key="1">
    <source>
        <dbReference type="SAM" id="Phobius"/>
    </source>
</evidence>
<feature type="transmembrane region" description="Helical" evidence="1">
    <location>
        <begin position="156"/>
        <end position="175"/>
    </location>
</feature>
<dbReference type="RefSeq" id="WP_344367567.1">
    <property type="nucleotide sequence ID" value="NZ_BAAAQB010000041.1"/>
</dbReference>
<gene>
    <name evidence="3" type="ORF">GCM10009825_33720</name>
</gene>
<reference evidence="4" key="1">
    <citation type="journal article" date="2019" name="Int. J. Syst. Evol. Microbiol.">
        <title>The Global Catalogue of Microorganisms (GCM) 10K type strain sequencing project: providing services to taxonomists for standard genome sequencing and annotation.</title>
        <authorList>
            <consortium name="The Broad Institute Genomics Platform"/>
            <consortium name="The Broad Institute Genome Sequencing Center for Infectious Disease"/>
            <person name="Wu L."/>
            <person name="Ma J."/>
        </authorList>
    </citation>
    <scope>NUCLEOTIDE SEQUENCE [LARGE SCALE GENOMIC DNA]</scope>
    <source>
        <strain evidence="4">JCM 15921</strain>
    </source>
</reference>
<dbReference type="EMBL" id="BAAAQB010000041">
    <property type="protein sequence ID" value="GAA2143424.1"/>
    <property type="molecule type" value="Genomic_DNA"/>
</dbReference>
<organism evidence="3 4">
    <name type="scientific">Arthrobacter humicola</name>
    <dbReference type="NCBI Taxonomy" id="409291"/>
    <lineage>
        <taxon>Bacteria</taxon>
        <taxon>Bacillati</taxon>
        <taxon>Actinomycetota</taxon>
        <taxon>Actinomycetes</taxon>
        <taxon>Micrococcales</taxon>
        <taxon>Micrococcaceae</taxon>
        <taxon>Arthrobacter</taxon>
    </lineage>
</organism>
<name>A0ABP5LAQ4_9MICC</name>
<feature type="transmembrane region" description="Helical" evidence="1">
    <location>
        <begin position="119"/>
        <end position="135"/>
    </location>
</feature>
<feature type="transmembrane region" description="Helical" evidence="1">
    <location>
        <begin position="274"/>
        <end position="292"/>
    </location>
</feature>
<feature type="domain" description="DUF5671" evidence="2">
    <location>
        <begin position="155"/>
        <end position="257"/>
    </location>
</feature>
<feature type="transmembrane region" description="Helical" evidence="1">
    <location>
        <begin position="428"/>
        <end position="447"/>
    </location>
</feature>
<feature type="transmembrane region" description="Helical" evidence="1">
    <location>
        <begin position="195"/>
        <end position="217"/>
    </location>
</feature>
<evidence type="ECO:0000313" key="3">
    <source>
        <dbReference type="EMBL" id="GAA2143424.1"/>
    </source>
</evidence>
<proteinExistence type="predicted"/>
<feature type="transmembrane region" description="Helical" evidence="1">
    <location>
        <begin position="386"/>
        <end position="408"/>
    </location>
</feature>
<feature type="domain" description="DUF5671" evidence="2">
    <location>
        <begin position="9"/>
        <end position="114"/>
    </location>
</feature>
<feature type="transmembrane region" description="Helical" evidence="1">
    <location>
        <begin position="82"/>
        <end position="99"/>
    </location>
</feature>
<keyword evidence="4" id="KW-1185">Reference proteome</keyword>
<sequence length="560" mass="58119">MSAQRTVRRLITYALLFALVVIAAVGLGGLLGRLFVTGTELAVDDVAGLARSLAFALIGGPLAAVLWWVVWRRLEDPEERSAVGWGLYVTGAYLVALLIASTNLINTLSSLIGGPGQEWRLSLATGLVWAAVWVWHRWMWRHPRKGPAELAEVPTVLGSVLGLVLGVGGAVSALSTLLDAALRGAAVEASVGKPWWVSALQSLVWAVGGTAVWWWHWKHDGGRRLRTGLADVALITVGVLGAGILTLAGSGVALFVALRLLFDRTEALELLLEPLAPAVAAAAIGCLVWVYHRNIASGRSETTLQGGRLVTSGVALVAAASGIGVIVNSVLAMTATPLAGAGARTLLLGGISSLLVGGPVWWLAWRPLEQAAGTGTATGAGLNARRIYLVAVFGLSAVVAVVTLLVIGFRLFEFFLSDVSGGSLIDRIRAPLGLLVATGLVFGYHFAVWRQDRAVLATVGPVRPRTIGHVILVAGPDSAALRRVISEVTGAAVTVWTRADARAADLTGVPALPGGPPGPLQEAGAAQEEQLAAALHGVSAARVLVVADQHGGIDVIPLQG</sequence>
<dbReference type="InterPro" id="IPR043728">
    <property type="entry name" value="DUF5671"/>
</dbReference>
<feature type="transmembrane region" description="Helical" evidence="1">
    <location>
        <begin position="313"/>
        <end position="334"/>
    </location>
</feature>
<feature type="transmembrane region" description="Helical" evidence="1">
    <location>
        <begin position="346"/>
        <end position="365"/>
    </location>
</feature>
<comment type="caution">
    <text evidence="3">The sequence shown here is derived from an EMBL/GenBank/DDBJ whole genome shotgun (WGS) entry which is preliminary data.</text>
</comment>
<evidence type="ECO:0000313" key="4">
    <source>
        <dbReference type="Proteomes" id="UP001500102"/>
    </source>
</evidence>
<protein>
    <recommendedName>
        <fullName evidence="2">DUF5671 domain-containing protein</fullName>
    </recommendedName>
</protein>